<dbReference type="Pfam" id="PF06094">
    <property type="entry name" value="GGACT"/>
    <property type="match status" value="1"/>
</dbReference>
<comment type="similarity">
    <text evidence="1 2">Belongs to the gamma-glutamylcyclotransferase family.</text>
</comment>
<dbReference type="PANTHER" id="PTHR12510:SF4">
    <property type="entry name" value="GAMMA-GLUTAMYLAMINECYCLOTRANSFERASE"/>
    <property type="match status" value="1"/>
</dbReference>
<dbReference type="InterPro" id="IPR036568">
    <property type="entry name" value="GGCT-like_sf"/>
</dbReference>
<feature type="domain" description="Gamma-glutamylcyclotransferase AIG2-like" evidence="3">
    <location>
        <begin position="3"/>
        <end position="111"/>
    </location>
</feature>
<evidence type="ECO:0000313" key="5">
    <source>
        <dbReference type="Proteomes" id="UP000644441"/>
    </source>
</evidence>
<comment type="caution">
    <text evidence="4">The sequence shown here is derived from an EMBL/GenBank/DDBJ whole genome shotgun (WGS) entry which is preliminary data.</text>
</comment>
<reference evidence="4 5" key="1">
    <citation type="submission" date="2012-09" db="EMBL/GenBank/DDBJ databases">
        <title>Genome Sequence of alkane-degrading Bacterium Alcanivorax venustensis ISO4.</title>
        <authorList>
            <person name="Lai Q."/>
            <person name="Shao Z."/>
        </authorList>
    </citation>
    <scope>NUCLEOTIDE SEQUENCE [LARGE SCALE GENOMIC DNA]</scope>
    <source>
        <strain evidence="4 5">ISO4</strain>
    </source>
</reference>
<evidence type="ECO:0000256" key="2">
    <source>
        <dbReference type="RuleBase" id="RU367036"/>
    </source>
</evidence>
<name>A0ABS0ABX3_9GAMM</name>
<dbReference type="SUPFAM" id="SSF110857">
    <property type="entry name" value="Gamma-glutamyl cyclotransferase-like"/>
    <property type="match status" value="1"/>
</dbReference>
<accession>A0ABS0ABX3</accession>
<proteinExistence type="inferred from homology"/>
<dbReference type="CDD" id="cd06661">
    <property type="entry name" value="GGCT_like"/>
    <property type="match status" value="1"/>
</dbReference>
<evidence type="ECO:0000256" key="1">
    <source>
        <dbReference type="ARBA" id="ARBA00008861"/>
    </source>
</evidence>
<dbReference type="Proteomes" id="UP000644441">
    <property type="component" value="Unassembled WGS sequence"/>
</dbReference>
<protein>
    <recommendedName>
        <fullName evidence="2">Gamma-glutamylcyclotransferase family protein</fullName>
    </recommendedName>
</protein>
<dbReference type="InterPro" id="IPR009288">
    <property type="entry name" value="AIG2-like_dom"/>
</dbReference>
<dbReference type="PANTHER" id="PTHR12510">
    <property type="entry name" value="TROPONIN C-AKIN-1 PROTEIN"/>
    <property type="match status" value="1"/>
</dbReference>
<evidence type="ECO:0000259" key="3">
    <source>
        <dbReference type="Pfam" id="PF06094"/>
    </source>
</evidence>
<gene>
    <name evidence="4" type="ORF">ISO4_00232</name>
</gene>
<sequence>MRVFVYGTLLAGEGNHGWLKGASYLGRWTTPPLFRLIDLGPYPVLSPGGRTAVTGEVYRVSRLILQRLDVLEGYPGDYQRRLIDTPWGRAWVYLRASAPAGRPLHHGDWRRRPLTHRAFYPLRGKQLGTGSHTE</sequence>
<organism evidence="4 5">
    <name type="scientific">Alloalcanivorax venustensis ISO4</name>
    <dbReference type="NCBI Taxonomy" id="1177184"/>
    <lineage>
        <taxon>Bacteria</taxon>
        <taxon>Pseudomonadati</taxon>
        <taxon>Pseudomonadota</taxon>
        <taxon>Gammaproteobacteria</taxon>
        <taxon>Oceanospirillales</taxon>
        <taxon>Alcanivoracaceae</taxon>
        <taxon>Alloalcanivorax</taxon>
    </lineage>
</organism>
<keyword evidence="5" id="KW-1185">Reference proteome</keyword>
<dbReference type="Gene3D" id="3.10.490.10">
    <property type="entry name" value="Gamma-glutamyl cyclotransferase-like"/>
    <property type="match status" value="1"/>
</dbReference>
<dbReference type="EMBL" id="ARXR01000001">
    <property type="protein sequence ID" value="MBF5051630.1"/>
    <property type="molecule type" value="Genomic_DNA"/>
</dbReference>
<dbReference type="InterPro" id="IPR039126">
    <property type="entry name" value="GGACT"/>
</dbReference>
<evidence type="ECO:0000313" key="4">
    <source>
        <dbReference type="EMBL" id="MBF5051630.1"/>
    </source>
</evidence>
<dbReference type="InterPro" id="IPR013024">
    <property type="entry name" value="GGCT-like"/>
</dbReference>